<protein>
    <recommendedName>
        <fullName evidence="3">NAD-dependent epimerase/dehydratase domain-containing protein</fullName>
    </recommendedName>
</protein>
<evidence type="ECO:0000313" key="4">
    <source>
        <dbReference type="EMBL" id="EKM51496.1"/>
    </source>
</evidence>
<dbReference type="InterPro" id="IPR050425">
    <property type="entry name" value="NAD(P)_dehydrat-like"/>
</dbReference>
<dbReference type="PROSITE" id="PS00092">
    <property type="entry name" value="N6_MTASE"/>
    <property type="match status" value="1"/>
</dbReference>
<comment type="similarity">
    <text evidence="2">Belongs to the NAD(P)-dependent epimerase/dehydratase family. Dihydroflavonol-4-reductase subfamily.</text>
</comment>
<dbReference type="GO" id="GO:0003676">
    <property type="term" value="F:nucleic acid binding"/>
    <property type="evidence" value="ECO:0007669"/>
    <property type="project" value="InterPro"/>
</dbReference>
<dbReference type="GO" id="GO:0016616">
    <property type="term" value="F:oxidoreductase activity, acting on the CH-OH group of donors, NAD or NADP as acceptor"/>
    <property type="evidence" value="ECO:0007669"/>
    <property type="project" value="TreeGrafter"/>
</dbReference>
<dbReference type="InterPro" id="IPR002052">
    <property type="entry name" value="DNA_methylase_N6_adenine_CS"/>
</dbReference>
<dbReference type="InterPro" id="IPR001509">
    <property type="entry name" value="Epimerase_deHydtase"/>
</dbReference>
<feature type="domain" description="NAD-dependent epimerase/dehydratase" evidence="3">
    <location>
        <begin position="9"/>
        <end position="269"/>
    </location>
</feature>
<evidence type="ECO:0000256" key="1">
    <source>
        <dbReference type="ARBA" id="ARBA00023002"/>
    </source>
</evidence>
<name>K5UP09_PHACS</name>
<dbReference type="PANTHER" id="PTHR10366">
    <property type="entry name" value="NAD DEPENDENT EPIMERASE/DEHYDRATASE"/>
    <property type="match status" value="1"/>
</dbReference>
<dbReference type="EMBL" id="JH930476">
    <property type="protein sequence ID" value="EKM51496.1"/>
    <property type="molecule type" value="Genomic_DNA"/>
</dbReference>
<proteinExistence type="inferred from homology"/>
<dbReference type="InParanoid" id="K5UP09"/>
<dbReference type="Gene3D" id="3.40.50.720">
    <property type="entry name" value="NAD(P)-binding Rossmann-like Domain"/>
    <property type="match status" value="1"/>
</dbReference>
<evidence type="ECO:0000256" key="2">
    <source>
        <dbReference type="ARBA" id="ARBA00023445"/>
    </source>
</evidence>
<evidence type="ECO:0000259" key="3">
    <source>
        <dbReference type="Pfam" id="PF01370"/>
    </source>
</evidence>
<reference evidence="4 5" key="1">
    <citation type="journal article" date="2012" name="BMC Genomics">
        <title>Comparative genomics of the white-rot fungi, Phanerochaete carnosa and P. chrysosporium, to elucidate the genetic basis of the distinct wood types they colonize.</title>
        <authorList>
            <person name="Suzuki H."/>
            <person name="MacDonald J."/>
            <person name="Syed K."/>
            <person name="Salamov A."/>
            <person name="Hori C."/>
            <person name="Aerts A."/>
            <person name="Henrissat B."/>
            <person name="Wiebenga A."/>
            <person name="vanKuyk P.A."/>
            <person name="Barry K."/>
            <person name="Lindquist E."/>
            <person name="LaButti K."/>
            <person name="Lapidus A."/>
            <person name="Lucas S."/>
            <person name="Coutinho P."/>
            <person name="Gong Y."/>
            <person name="Samejima M."/>
            <person name="Mahadevan R."/>
            <person name="Abou-Zaid M."/>
            <person name="de Vries R.P."/>
            <person name="Igarashi K."/>
            <person name="Yadav J.S."/>
            <person name="Grigoriev I.V."/>
            <person name="Master E.R."/>
        </authorList>
    </citation>
    <scope>NUCLEOTIDE SEQUENCE [LARGE SCALE GENOMIC DNA]</scope>
    <source>
        <strain evidence="4 5">HHB-10118-sp</strain>
    </source>
</reference>
<dbReference type="KEGG" id="pco:PHACADRAFT_199005"/>
<dbReference type="OrthoDB" id="2735536at2759"/>
<evidence type="ECO:0000313" key="5">
    <source>
        <dbReference type="Proteomes" id="UP000008370"/>
    </source>
</evidence>
<accession>K5UP09</accession>
<dbReference type="GeneID" id="18911387"/>
<dbReference type="InterPro" id="IPR036291">
    <property type="entry name" value="NAD(P)-bd_dom_sf"/>
</dbReference>
<dbReference type="GO" id="GO:0032259">
    <property type="term" value="P:methylation"/>
    <property type="evidence" value="ECO:0007669"/>
    <property type="project" value="InterPro"/>
</dbReference>
<dbReference type="Pfam" id="PF01370">
    <property type="entry name" value="Epimerase"/>
    <property type="match status" value="1"/>
</dbReference>
<keyword evidence="5" id="KW-1185">Reference proteome</keyword>
<keyword evidence="1" id="KW-0560">Oxidoreductase</keyword>
<dbReference type="CDD" id="cd05227">
    <property type="entry name" value="AR_SDR_e"/>
    <property type="match status" value="1"/>
</dbReference>
<dbReference type="PANTHER" id="PTHR10366:SF564">
    <property type="entry name" value="STEROL-4-ALPHA-CARBOXYLATE 3-DEHYDROGENASE, DECARBOXYLATING"/>
    <property type="match status" value="1"/>
</dbReference>
<dbReference type="GO" id="GO:0008168">
    <property type="term" value="F:methyltransferase activity"/>
    <property type="evidence" value="ECO:0007669"/>
    <property type="project" value="InterPro"/>
</dbReference>
<sequence length="346" mass="38235">MPAVPKGTVLVSGCNGYVAVWVVKQLLEDGYTVRGTVRRESSIPYLKDLFGSYGDRFENIIVPDITKEGAFDEAVKGVDAIEHTASPFHLNADDPQEIIGPAVSGTVGMLQSALKHANGTVRRVVVTSSCSAVLTEDPDLTKSHTFSEVNWNEAAIQDVRENGRNAEPIDKYHASKALAERSAWEFAQKHKGEAKFDVVAINPPYVYGPWLHDVKRVEDLNTSMIAFYDAVIKGNKTPEEFATGGQSWVDVREVAVGHVRALQREEAGGERIITSSGPWNWQDFVNAAHKIEPSLPAGNTAYDPKTAVYHTCFDNSKSKRLLGLDYRTIEETTRDSVAQFKEKVWL</sequence>
<dbReference type="STRING" id="650164.K5UP09"/>
<gene>
    <name evidence="4" type="ORF">PHACADRAFT_199005</name>
</gene>
<dbReference type="AlphaFoldDB" id="K5UP09"/>
<dbReference type="RefSeq" id="XP_007399308.1">
    <property type="nucleotide sequence ID" value="XM_007399246.1"/>
</dbReference>
<dbReference type="HOGENOM" id="CLU_007383_9_2_1"/>
<dbReference type="SUPFAM" id="SSF51735">
    <property type="entry name" value="NAD(P)-binding Rossmann-fold domains"/>
    <property type="match status" value="1"/>
</dbReference>
<organism evidence="4 5">
    <name type="scientific">Phanerochaete carnosa (strain HHB-10118-sp)</name>
    <name type="common">White-rot fungus</name>
    <name type="synonym">Peniophora carnosa</name>
    <dbReference type="NCBI Taxonomy" id="650164"/>
    <lineage>
        <taxon>Eukaryota</taxon>
        <taxon>Fungi</taxon>
        <taxon>Dikarya</taxon>
        <taxon>Basidiomycota</taxon>
        <taxon>Agaricomycotina</taxon>
        <taxon>Agaricomycetes</taxon>
        <taxon>Polyporales</taxon>
        <taxon>Phanerochaetaceae</taxon>
        <taxon>Phanerochaete</taxon>
    </lineage>
</organism>
<dbReference type="Proteomes" id="UP000008370">
    <property type="component" value="Unassembled WGS sequence"/>
</dbReference>